<organism evidence="3">
    <name type="scientific">Salpingoeca rosetta (strain ATCC 50818 / BSB-021)</name>
    <dbReference type="NCBI Taxonomy" id="946362"/>
    <lineage>
        <taxon>Eukaryota</taxon>
        <taxon>Choanoflagellata</taxon>
        <taxon>Craspedida</taxon>
        <taxon>Salpingoecidae</taxon>
        <taxon>Salpingoeca</taxon>
    </lineage>
</organism>
<dbReference type="FunCoup" id="F2UK73">
    <property type="interactions" value="1082"/>
</dbReference>
<feature type="compositionally biased region" description="Basic and acidic residues" evidence="1">
    <location>
        <begin position="161"/>
        <end position="174"/>
    </location>
</feature>
<feature type="compositionally biased region" description="Acidic residues" evidence="1">
    <location>
        <begin position="198"/>
        <end position="207"/>
    </location>
</feature>
<dbReference type="GeneID" id="16070967"/>
<feature type="compositionally biased region" description="Basic residues" evidence="1">
    <location>
        <begin position="178"/>
        <end position="189"/>
    </location>
</feature>
<protein>
    <submittedName>
        <fullName evidence="2">Uncharacterized protein</fullName>
    </submittedName>
</protein>
<dbReference type="GO" id="GO:0000460">
    <property type="term" value="P:maturation of 5.8S rRNA"/>
    <property type="evidence" value="ECO:0007669"/>
    <property type="project" value="TreeGrafter"/>
</dbReference>
<dbReference type="Proteomes" id="UP000007799">
    <property type="component" value="Unassembled WGS sequence"/>
</dbReference>
<dbReference type="InterPro" id="IPR019324">
    <property type="entry name" value="MPP6"/>
</dbReference>
<evidence type="ECO:0000313" key="3">
    <source>
        <dbReference type="Proteomes" id="UP000007799"/>
    </source>
</evidence>
<evidence type="ECO:0000256" key="1">
    <source>
        <dbReference type="SAM" id="MobiDB-lite"/>
    </source>
</evidence>
<dbReference type="InParanoid" id="F2UK73"/>
<dbReference type="PANTHER" id="PTHR13582">
    <property type="entry name" value="M-PHASE PHOSPHOPROTEIN 6"/>
    <property type="match status" value="1"/>
</dbReference>
<dbReference type="KEGG" id="sre:PTSG_08620"/>
<keyword evidence="3" id="KW-1185">Reference proteome</keyword>
<reference evidence="2" key="1">
    <citation type="submission" date="2009-08" db="EMBL/GenBank/DDBJ databases">
        <title>Annotation of Salpingoeca rosetta.</title>
        <authorList>
            <consortium name="The Broad Institute Genome Sequencing Platform"/>
            <person name="Russ C."/>
            <person name="Cuomo C."/>
            <person name="Burger G."/>
            <person name="Gray M.W."/>
            <person name="Holland P.W.H."/>
            <person name="King N."/>
            <person name="Lang F.B.F."/>
            <person name="Roger A.J."/>
            <person name="Ruiz-Trillo I."/>
            <person name="Young S.K."/>
            <person name="Zeng Q."/>
            <person name="Gargeya S."/>
            <person name="Alvarado L."/>
            <person name="Berlin A."/>
            <person name="Chapman S.B."/>
            <person name="Chen Z."/>
            <person name="Freedman E."/>
            <person name="Gellesch M."/>
            <person name="Goldberg J."/>
            <person name="Griggs A."/>
            <person name="Gujja S."/>
            <person name="Heilman E."/>
            <person name="Heiman D."/>
            <person name="Howarth C."/>
            <person name="Mehta T."/>
            <person name="Neiman D."/>
            <person name="Pearson M."/>
            <person name="Roberts A."/>
            <person name="Saif S."/>
            <person name="Shea T."/>
            <person name="Shenoy N."/>
            <person name="Sisk P."/>
            <person name="Stolte C."/>
            <person name="Sykes S."/>
            <person name="White J."/>
            <person name="Yandava C."/>
            <person name="Haas B."/>
            <person name="Nusbaum C."/>
            <person name="Birren B."/>
        </authorList>
    </citation>
    <scope>NUCLEOTIDE SEQUENCE [LARGE SCALE GENOMIC DNA]</scope>
    <source>
        <strain evidence="2">ATCC 50818</strain>
    </source>
</reference>
<dbReference type="RefSeq" id="XP_004990410.1">
    <property type="nucleotide sequence ID" value="XM_004990353.1"/>
</dbReference>
<name>F2UK73_SALR5</name>
<dbReference type="EMBL" id="GL832978">
    <property type="protein sequence ID" value="EGD77522.1"/>
    <property type="molecule type" value="Genomic_DNA"/>
</dbReference>
<gene>
    <name evidence="2" type="ORF">PTSG_08620</name>
</gene>
<evidence type="ECO:0000313" key="2">
    <source>
        <dbReference type="EMBL" id="EGD77522.1"/>
    </source>
</evidence>
<dbReference type="AlphaFoldDB" id="F2UK73"/>
<proteinExistence type="predicted"/>
<feature type="region of interest" description="Disordered" evidence="1">
    <location>
        <begin position="91"/>
        <end position="133"/>
    </location>
</feature>
<dbReference type="Pfam" id="PF10175">
    <property type="entry name" value="MPP6"/>
    <property type="match status" value="1"/>
</dbReference>
<sequence>MSSSTTTSSSSSSSSTAAAKGLSKHILGLKFMQRAEAEAQEAEVAQATAKASAPSIQSSRGPRIQVVSSFDSIDEHADVGRMSFRGFNEDVQRVMREAKQKKTKARGEEDTSEKDDNPRKTAKFITREDADISEEAAAKRFADFIRSSERANKGRAQAAEQEQHAQQQRDEKQSSKRTTSRSRKHKAKRKQEGSSAAEGEEEQAGRR</sequence>
<feature type="region of interest" description="Disordered" evidence="1">
    <location>
        <begin position="148"/>
        <end position="207"/>
    </location>
</feature>
<accession>F2UK73</accession>
<dbReference type="PANTHER" id="PTHR13582:SF0">
    <property type="entry name" value="M-PHASE PHOSPHOPROTEIN 6"/>
    <property type="match status" value="1"/>
</dbReference>